<accession>A0A8J8NDA6</accession>
<evidence type="ECO:0000313" key="3">
    <source>
        <dbReference type="Proteomes" id="UP000785679"/>
    </source>
</evidence>
<dbReference type="AlphaFoldDB" id="A0A8J8NDA6"/>
<dbReference type="EMBL" id="RRYP01020640">
    <property type="protein sequence ID" value="TNV72871.1"/>
    <property type="molecule type" value="Genomic_DNA"/>
</dbReference>
<evidence type="ECO:0000256" key="1">
    <source>
        <dbReference type="SAM" id="MobiDB-lite"/>
    </source>
</evidence>
<name>A0A8J8NDA6_HALGN</name>
<organism evidence="2 3">
    <name type="scientific">Halteria grandinella</name>
    <dbReference type="NCBI Taxonomy" id="5974"/>
    <lineage>
        <taxon>Eukaryota</taxon>
        <taxon>Sar</taxon>
        <taxon>Alveolata</taxon>
        <taxon>Ciliophora</taxon>
        <taxon>Intramacronucleata</taxon>
        <taxon>Spirotrichea</taxon>
        <taxon>Stichotrichia</taxon>
        <taxon>Sporadotrichida</taxon>
        <taxon>Halteriidae</taxon>
        <taxon>Halteria</taxon>
    </lineage>
</organism>
<evidence type="ECO:0000313" key="2">
    <source>
        <dbReference type="EMBL" id="TNV72871.1"/>
    </source>
</evidence>
<reference evidence="2" key="1">
    <citation type="submission" date="2019-06" db="EMBL/GenBank/DDBJ databases">
        <authorList>
            <person name="Zheng W."/>
        </authorList>
    </citation>
    <scope>NUCLEOTIDE SEQUENCE</scope>
    <source>
        <strain evidence="2">QDHG01</strain>
    </source>
</reference>
<protein>
    <submittedName>
        <fullName evidence="2">Uncharacterized protein</fullName>
    </submittedName>
</protein>
<dbReference type="Proteomes" id="UP000785679">
    <property type="component" value="Unassembled WGS sequence"/>
</dbReference>
<sequence>MLMTPISSQALPPNLRGTSGSRQSYQTSAVYVDMQPSQAYQVNAPLTLTVNQNQPTLNGTINAQKQFAGIVVCPPSPQLFNFPNHRGRASSIMSANRITGLSIYNAGYQSRLRHDDTLDRYDQYVTKYDR</sequence>
<proteinExistence type="predicted"/>
<comment type="caution">
    <text evidence="2">The sequence shown here is derived from an EMBL/GenBank/DDBJ whole genome shotgun (WGS) entry which is preliminary data.</text>
</comment>
<gene>
    <name evidence="2" type="ORF">FGO68_gene12167</name>
</gene>
<feature type="region of interest" description="Disordered" evidence="1">
    <location>
        <begin position="1"/>
        <end position="22"/>
    </location>
</feature>
<keyword evidence="3" id="KW-1185">Reference proteome</keyword>